<evidence type="ECO:0000313" key="2">
    <source>
        <dbReference type="Proteomes" id="UP001196413"/>
    </source>
</evidence>
<proteinExistence type="predicted"/>
<keyword evidence="2" id="KW-1185">Reference proteome</keyword>
<reference evidence="1" key="1">
    <citation type="submission" date="2021-06" db="EMBL/GenBank/DDBJ databases">
        <title>Parelaphostrongylus tenuis whole genome reference sequence.</title>
        <authorList>
            <person name="Garwood T.J."/>
            <person name="Larsen P.A."/>
            <person name="Fountain-Jones N.M."/>
            <person name="Garbe J.R."/>
            <person name="Macchietto M.G."/>
            <person name="Kania S.A."/>
            <person name="Gerhold R.W."/>
            <person name="Richards J.E."/>
            <person name="Wolf T.M."/>
        </authorList>
    </citation>
    <scope>NUCLEOTIDE SEQUENCE</scope>
    <source>
        <strain evidence="1">MNPRO001-30</strain>
        <tissue evidence="1">Meninges</tissue>
    </source>
</reference>
<dbReference type="EMBL" id="JAHQIW010004874">
    <property type="protein sequence ID" value="KAJ1364122.1"/>
    <property type="molecule type" value="Genomic_DNA"/>
</dbReference>
<organism evidence="1 2">
    <name type="scientific">Parelaphostrongylus tenuis</name>
    <name type="common">Meningeal worm</name>
    <dbReference type="NCBI Taxonomy" id="148309"/>
    <lineage>
        <taxon>Eukaryota</taxon>
        <taxon>Metazoa</taxon>
        <taxon>Ecdysozoa</taxon>
        <taxon>Nematoda</taxon>
        <taxon>Chromadorea</taxon>
        <taxon>Rhabditida</taxon>
        <taxon>Rhabditina</taxon>
        <taxon>Rhabditomorpha</taxon>
        <taxon>Strongyloidea</taxon>
        <taxon>Metastrongylidae</taxon>
        <taxon>Parelaphostrongylus</taxon>
    </lineage>
</organism>
<evidence type="ECO:0000313" key="1">
    <source>
        <dbReference type="EMBL" id="KAJ1364122.1"/>
    </source>
</evidence>
<dbReference type="Proteomes" id="UP001196413">
    <property type="component" value="Unassembled WGS sequence"/>
</dbReference>
<gene>
    <name evidence="1" type="ORF">KIN20_024141</name>
</gene>
<comment type="caution">
    <text evidence="1">The sequence shown here is derived from an EMBL/GenBank/DDBJ whole genome shotgun (WGS) entry which is preliminary data.</text>
</comment>
<name>A0AAD5QWI8_PARTN</name>
<dbReference type="AlphaFoldDB" id="A0AAD5QWI8"/>
<sequence>MDGQIDGGRHVAIPIGRSECLPAIEGGRSLTNRTDGRGWADEWVSCSDDDDLVVVCVVISRIRCT</sequence>
<accession>A0AAD5QWI8</accession>
<protein>
    <submittedName>
        <fullName evidence="1">Uncharacterized protein</fullName>
    </submittedName>
</protein>